<sequence length="252" mass="28140">MITITDLSNIAVVGGDHTPGFLPDFSGFIFGADIPAPHKADDRSSFLESKLVVRSGNLLLSVHHYDENGAPTGREIDEWEEELSYGAFSLRKPIAFVPHGKFWMFRKTFAELLPGALTDNGFVAYAGNPLDLPEFSEEVFLVNEKQAAIYRADWIEKSFEKAWMSALAEDWLLVRRYADLAFVLMPGFDASIYALLNIAFEKLGDTKRAAWEVDVARRSCGDAFVVTLIERKNLIHRSLAAKKKGPSSPTHE</sequence>
<name>A0A1G2CEH3_9BACT</name>
<evidence type="ECO:0000313" key="1">
    <source>
        <dbReference type="EMBL" id="OGY99139.1"/>
    </source>
</evidence>
<protein>
    <submittedName>
        <fullName evidence="1">Uncharacterized protein</fullName>
    </submittedName>
</protein>
<evidence type="ECO:0000313" key="2">
    <source>
        <dbReference type="Proteomes" id="UP000178880"/>
    </source>
</evidence>
<organism evidence="1 2">
    <name type="scientific">Candidatus Liptonbacteria bacterium RIFCSPLOWO2_01_FULL_52_25</name>
    <dbReference type="NCBI Taxonomy" id="1798650"/>
    <lineage>
        <taxon>Bacteria</taxon>
        <taxon>Candidatus Liptoniibacteriota</taxon>
    </lineage>
</organism>
<dbReference type="Proteomes" id="UP000178880">
    <property type="component" value="Unassembled WGS sequence"/>
</dbReference>
<reference evidence="1 2" key="1">
    <citation type="journal article" date="2016" name="Nat. Commun.">
        <title>Thousands of microbial genomes shed light on interconnected biogeochemical processes in an aquifer system.</title>
        <authorList>
            <person name="Anantharaman K."/>
            <person name="Brown C.T."/>
            <person name="Hug L.A."/>
            <person name="Sharon I."/>
            <person name="Castelle C.J."/>
            <person name="Probst A.J."/>
            <person name="Thomas B.C."/>
            <person name="Singh A."/>
            <person name="Wilkins M.J."/>
            <person name="Karaoz U."/>
            <person name="Brodie E.L."/>
            <person name="Williams K.H."/>
            <person name="Hubbard S.S."/>
            <person name="Banfield J.F."/>
        </authorList>
    </citation>
    <scope>NUCLEOTIDE SEQUENCE [LARGE SCALE GENOMIC DNA]</scope>
</reference>
<proteinExistence type="predicted"/>
<dbReference type="AlphaFoldDB" id="A0A1G2CEH3"/>
<dbReference type="EMBL" id="MHLA01000020">
    <property type="protein sequence ID" value="OGY99139.1"/>
    <property type="molecule type" value="Genomic_DNA"/>
</dbReference>
<comment type="caution">
    <text evidence="1">The sequence shown here is derived from an EMBL/GenBank/DDBJ whole genome shotgun (WGS) entry which is preliminary data.</text>
</comment>
<gene>
    <name evidence="1" type="ORF">A2945_04230</name>
</gene>
<accession>A0A1G2CEH3</accession>